<organism evidence="2 3">
    <name type="scientific">Phenylobacterium hankyongense</name>
    <dbReference type="NCBI Taxonomy" id="1813876"/>
    <lineage>
        <taxon>Bacteria</taxon>
        <taxon>Pseudomonadati</taxon>
        <taxon>Pseudomonadota</taxon>
        <taxon>Alphaproteobacteria</taxon>
        <taxon>Caulobacterales</taxon>
        <taxon>Caulobacteraceae</taxon>
        <taxon>Phenylobacterium</taxon>
    </lineage>
</organism>
<dbReference type="Gene3D" id="3.40.630.30">
    <property type="match status" value="1"/>
</dbReference>
<protein>
    <submittedName>
        <fullName evidence="2">GNAT family N-acetyltransferase</fullName>
    </submittedName>
</protein>
<dbReference type="OrthoDB" id="9775595at2"/>
<dbReference type="InterPro" id="IPR056935">
    <property type="entry name" value="Rv0428c-like_C"/>
</dbReference>
<dbReference type="InterPro" id="IPR000182">
    <property type="entry name" value="GNAT_dom"/>
</dbReference>
<evidence type="ECO:0000313" key="2">
    <source>
        <dbReference type="EMBL" id="RAK61881.1"/>
    </source>
</evidence>
<reference evidence="3" key="1">
    <citation type="submission" date="2018-05" db="EMBL/GenBank/DDBJ databases">
        <authorList>
            <person name="Li X."/>
        </authorList>
    </citation>
    <scope>NUCLEOTIDE SEQUENCE [LARGE SCALE GENOMIC DNA]</scope>
    <source>
        <strain evidence="3">HKS-05</strain>
    </source>
</reference>
<evidence type="ECO:0000259" key="1">
    <source>
        <dbReference type="PROSITE" id="PS51186"/>
    </source>
</evidence>
<dbReference type="PROSITE" id="PS51186">
    <property type="entry name" value="GNAT"/>
    <property type="match status" value="1"/>
</dbReference>
<name>A0A328B675_9CAUL</name>
<proteinExistence type="predicted"/>
<dbReference type="EMBL" id="QFYP01000001">
    <property type="protein sequence ID" value="RAK61881.1"/>
    <property type="molecule type" value="Genomic_DNA"/>
</dbReference>
<accession>A0A328B675</accession>
<comment type="caution">
    <text evidence="2">The sequence shown here is derived from an EMBL/GenBank/DDBJ whole genome shotgun (WGS) entry which is preliminary data.</text>
</comment>
<dbReference type="AlphaFoldDB" id="A0A328B675"/>
<sequence length="211" mass="22431">MDAGTIGRAKSAVPLSHTATADALNDVEAAYWTEGLQPAFRIAEAPGLAGVRDALAARGYVGVQPTLVKIGDVARLAAFRDQPGEVLDQPDEAWGAVFVGDGFDPEDGASRVAALSRSPDALYGAVREDGRTVAVGVVTFGHGWAGIHGMRTAADRRGRGLASQVLAGLGRAIAARGVERVFLQVEEANPARSLYRKAGFAEAWRYRYWRR</sequence>
<dbReference type="Pfam" id="PF24553">
    <property type="entry name" value="Rv0428c_C"/>
    <property type="match status" value="1"/>
</dbReference>
<dbReference type="GO" id="GO:0016747">
    <property type="term" value="F:acyltransferase activity, transferring groups other than amino-acyl groups"/>
    <property type="evidence" value="ECO:0007669"/>
    <property type="project" value="InterPro"/>
</dbReference>
<dbReference type="SUPFAM" id="SSF55729">
    <property type="entry name" value="Acyl-CoA N-acyltransferases (Nat)"/>
    <property type="match status" value="1"/>
</dbReference>
<gene>
    <name evidence="2" type="ORF">DJ021_17660</name>
</gene>
<dbReference type="InterPro" id="IPR016181">
    <property type="entry name" value="Acyl_CoA_acyltransferase"/>
</dbReference>
<keyword evidence="3" id="KW-1185">Reference proteome</keyword>
<dbReference type="Proteomes" id="UP000249842">
    <property type="component" value="Unassembled WGS sequence"/>
</dbReference>
<keyword evidence="2" id="KW-0808">Transferase</keyword>
<feature type="domain" description="N-acetyltransferase" evidence="1">
    <location>
        <begin position="77"/>
        <end position="211"/>
    </location>
</feature>
<evidence type="ECO:0000313" key="3">
    <source>
        <dbReference type="Proteomes" id="UP000249842"/>
    </source>
</evidence>